<name>A0A3R5V021_9BACT</name>
<evidence type="ECO:0008006" key="4">
    <source>
        <dbReference type="Google" id="ProtNLM"/>
    </source>
</evidence>
<evidence type="ECO:0000313" key="2">
    <source>
        <dbReference type="EMBL" id="QAR33896.1"/>
    </source>
</evidence>
<protein>
    <recommendedName>
        <fullName evidence="4">DUF4410 domain-containing protein</fullName>
    </recommendedName>
</protein>
<proteinExistence type="predicted"/>
<dbReference type="AlphaFoldDB" id="A0A3R5V021"/>
<dbReference type="OrthoDB" id="9852430at2"/>
<keyword evidence="1" id="KW-0732">Signal</keyword>
<keyword evidence="3" id="KW-1185">Reference proteome</keyword>
<dbReference type="Proteomes" id="UP000287502">
    <property type="component" value="Chromosome"/>
</dbReference>
<dbReference type="KEGG" id="gtl:EP073_10925"/>
<evidence type="ECO:0000256" key="1">
    <source>
        <dbReference type="SAM" id="SignalP"/>
    </source>
</evidence>
<feature type="chain" id="PRO_5018617224" description="DUF4410 domain-containing protein" evidence="1">
    <location>
        <begin position="20"/>
        <end position="153"/>
    </location>
</feature>
<accession>A0A3R5V021</accession>
<evidence type="ECO:0000313" key="3">
    <source>
        <dbReference type="Proteomes" id="UP000287502"/>
    </source>
</evidence>
<sequence length="153" mass="16938">MIKKVLLCAFCAVFLSACLTPKECKVAKNVLIMPADYSTSQGAGVDFGKNFQKKLTDEITGRFKKLQVKEGFEGEKSDLIVRIVLVEYSDPVFTDSLVNSGTGNVEVSVRIFSGKGALLRETYIMRDLKRGTKEDVLKSIVDEAVTFIDKKCL</sequence>
<dbReference type="PROSITE" id="PS51257">
    <property type="entry name" value="PROKAR_LIPOPROTEIN"/>
    <property type="match status" value="1"/>
</dbReference>
<dbReference type="RefSeq" id="WP_128467181.1">
    <property type="nucleotide sequence ID" value="NZ_CP035108.1"/>
</dbReference>
<dbReference type="EMBL" id="CP035108">
    <property type="protein sequence ID" value="QAR33896.1"/>
    <property type="molecule type" value="Genomic_DNA"/>
</dbReference>
<feature type="signal peptide" evidence="1">
    <location>
        <begin position="1"/>
        <end position="19"/>
    </location>
</feature>
<gene>
    <name evidence="2" type="ORF">EP073_10925</name>
</gene>
<reference evidence="2 3" key="1">
    <citation type="submission" date="2019-01" db="EMBL/GenBank/DDBJ databases">
        <title>Geovibrio thiophilus DSM 11263, complete genome.</title>
        <authorList>
            <person name="Spring S."/>
            <person name="Bunk B."/>
            <person name="Sproer C."/>
        </authorList>
    </citation>
    <scope>NUCLEOTIDE SEQUENCE [LARGE SCALE GENOMIC DNA]</scope>
    <source>
        <strain evidence="2 3">DSM 11263</strain>
    </source>
</reference>
<organism evidence="2 3">
    <name type="scientific">Geovibrio thiophilus</name>
    <dbReference type="NCBI Taxonomy" id="139438"/>
    <lineage>
        <taxon>Bacteria</taxon>
        <taxon>Pseudomonadati</taxon>
        <taxon>Deferribacterota</taxon>
        <taxon>Deferribacteres</taxon>
        <taxon>Deferribacterales</taxon>
        <taxon>Geovibrionaceae</taxon>
        <taxon>Geovibrio</taxon>
    </lineage>
</organism>